<dbReference type="InterPro" id="IPR019324">
    <property type="entry name" value="MPP6"/>
</dbReference>
<dbReference type="Pfam" id="PF10175">
    <property type="entry name" value="MPP6"/>
    <property type="match status" value="1"/>
</dbReference>
<gene>
    <name evidence="2" type="ORF">POBO1169_LOCUS5269</name>
</gene>
<feature type="compositionally biased region" description="Basic residues" evidence="1">
    <location>
        <begin position="128"/>
        <end position="139"/>
    </location>
</feature>
<dbReference type="AlphaFoldDB" id="A0A7S0N3E8"/>
<dbReference type="EMBL" id="HBFA01010045">
    <property type="protein sequence ID" value="CAD8658160.1"/>
    <property type="molecule type" value="Transcribed_RNA"/>
</dbReference>
<dbReference type="PANTHER" id="PTHR13582">
    <property type="entry name" value="M-PHASE PHOSPHOPROTEIN 6"/>
    <property type="match status" value="1"/>
</dbReference>
<dbReference type="PANTHER" id="PTHR13582:SF0">
    <property type="entry name" value="M-PHASE PHOSPHOPROTEIN 6"/>
    <property type="match status" value="1"/>
</dbReference>
<dbReference type="GO" id="GO:0000460">
    <property type="term" value="P:maturation of 5.8S rRNA"/>
    <property type="evidence" value="ECO:0007669"/>
    <property type="project" value="TreeGrafter"/>
</dbReference>
<organism evidence="2">
    <name type="scientific">Pyramimonas obovata</name>
    <dbReference type="NCBI Taxonomy" id="1411642"/>
    <lineage>
        <taxon>Eukaryota</taxon>
        <taxon>Viridiplantae</taxon>
        <taxon>Chlorophyta</taxon>
        <taxon>Pyramimonadophyceae</taxon>
        <taxon>Pyramimonadales</taxon>
        <taxon>Pyramimonadaceae</taxon>
        <taxon>Pyramimonas</taxon>
        <taxon>Pyramimonas incertae sedis</taxon>
    </lineage>
</organism>
<evidence type="ECO:0000313" key="2">
    <source>
        <dbReference type="EMBL" id="CAD8658160.1"/>
    </source>
</evidence>
<name>A0A7S0N3E8_9CHLO</name>
<protein>
    <recommendedName>
        <fullName evidence="3">M-phase phosphoprotein 6</fullName>
    </recommendedName>
</protein>
<proteinExistence type="predicted"/>
<feature type="region of interest" description="Disordered" evidence="1">
    <location>
        <begin position="81"/>
        <end position="139"/>
    </location>
</feature>
<reference evidence="2" key="1">
    <citation type="submission" date="2021-01" db="EMBL/GenBank/DDBJ databases">
        <authorList>
            <person name="Corre E."/>
            <person name="Pelletier E."/>
            <person name="Niang G."/>
            <person name="Scheremetjew M."/>
            <person name="Finn R."/>
            <person name="Kale V."/>
            <person name="Holt S."/>
            <person name="Cochrane G."/>
            <person name="Meng A."/>
            <person name="Brown T."/>
            <person name="Cohen L."/>
        </authorList>
    </citation>
    <scope>NUCLEOTIDE SEQUENCE</scope>
    <source>
        <strain evidence="2">CCMP722</strain>
    </source>
</reference>
<accession>A0A7S0N3E8</accession>
<sequence length="139" mass="15607">MAKRGFSSGLLGLKFMQKAQEKDRREELLAEQEKKINEDKWVVKGTETRCRVVVEGTPAPGAVMGRMSFKNFNPQIEALKSEKEEGQNKKLHAARLAKGESGEDPSVSDAEMAKRLAKPNGEDEFFPKRKKQKKSKASK</sequence>
<evidence type="ECO:0008006" key="3">
    <source>
        <dbReference type="Google" id="ProtNLM"/>
    </source>
</evidence>
<evidence type="ECO:0000256" key="1">
    <source>
        <dbReference type="SAM" id="MobiDB-lite"/>
    </source>
</evidence>